<evidence type="ECO:0000259" key="1">
    <source>
        <dbReference type="Pfam" id="PF00561"/>
    </source>
</evidence>
<dbReference type="InterPro" id="IPR050266">
    <property type="entry name" value="AB_hydrolase_sf"/>
</dbReference>
<dbReference type="SUPFAM" id="SSF53474">
    <property type="entry name" value="alpha/beta-Hydrolases"/>
    <property type="match status" value="1"/>
</dbReference>
<dbReference type="AlphaFoldDB" id="B3T0V1"/>
<feature type="domain" description="AB hydrolase-1" evidence="1">
    <location>
        <begin position="22"/>
        <end position="243"/>
    </location>
</feature>
<dbReference type="Gene3D" id="3.40.50.1820">
    <property type="entry name" value="alpha/beta hydrolase"/>
    <property type="match status" value="1"/>
</dbReference>
<keyword evidence="2" id="KW-0378">Hydrolase</keyword>
<dbReference type="PANTHER" id="PTHR43798">
    <property type="entry name" value="MONOACYLGLYCEROL LIPASE"/>
    <property type="match status" value="1"/>
</dbReference>
<dbReference type="Pfam" id="PF00561">
    <property type="entry name" value="Abhydrolase_1"/>
    <property type="match status" value="1"/>
</dbReference>
<name>B3T0V1_9ZZZZ</name>
<proteinExistence type="predicted"/>
<dbReference type="InterPro" id="IPR000073">
    <property type="entry name" value="AB_hydrolase_1"/>
</dbReference>
<protein>
    <submittedName>
        <fullName evidence="2">Putative alpha/beta hydrolase fold</fullName>
    </submittedName>
</protein>
<organism evidence="2">
    <name type="scientific">uncultured marine microorganism HF4000_007D16</name>
    <dbReference type="NCBI Taxonomy" id="455510"/>
    <lineage>
        <taxon>unclassified sequences</taxon>
        <taxon>environmental samples</taxon>
    </lineage>
</organism>
<sequence length="263" mass="30372">MSKTSNSFDTHYTLNKVGEKSPIVFIHGVGLNQDIWRPQIDFFKDYTTLTYDLLGHGKTPLSKAKVKFNDFYRQLLNLIDELEFKKINLVGFSLGALIAKEFASKHSERLCSLIIHGSIYKRTEAQKRVVISRWNVAKLNRPASKKAALRRWFTEDFTKKNPEIYKKIYSLLEKNDHKNFLKSYEPFVHYQDDNNMIKKINVNTLITTGENDIGSTPEMARNLSKVIQGSKFVEIKKGKHLCSIECADDVNIIFKEFIDNNNG</sequence>
<gene>
    <name evidence="2" type="ORF">ALOHA_HF4000007D16ctg1g19</name>
</gene>
<dbReference type="InterPro" id="IPR029058">
    <property type="entry name" value="AB_hydrolase_fold"/>
</dbReference>
<dbReference type="GO" id="GO:0016787">
    <property type="term" value="F:hydrolase activity"/>
    <property type="evidence" value="ECO:0007669"/>
    <property type="project" value="UniProtKB-KW"/>
</dbReference>
<reference evidence="2" key="1">
    <citation type="journal article" date="2008" name="ISME J.">
        <title>Genomic patterns of recombination, clonal divergence and environment in marine microbial populations.</title>
        <authorList>
            <person name="Konstantinidis K.T."/>
            <person name="Delong E.F."/>
        </authorList>
    </citation>
    <scope>NUCLEOTIDE SEQUENCE</scope>
</reference>
<dbReference type="EMBL" id="EU016569">
    <property type="protein sequence ID" value="ABZ06210.1"/>
    <property type="molecule type" value="Genomic_DNA"/>
</dbReference>
<accession>B3T0V1</accession>
<evidence type="ECO:0000313" key="2">
    <source>
        <dbReference type="EMBL" id="ABZ06210.1"/>
    </source>
</evidence>